<dbReference type="InterPro" id="IPR050765">
    <property type="entry name" value="Riboflavin_Biosynth_HTPR"/>
</dbReference>
<gene>
    <name evidence="2" type="ORF">ACFQH9_15620</name>
</gene>
<proteinExistence type="predicted"/>
<organism evidence="2 3">
    <name type="scientific">Pseudonocardia lutea</name>
    <dbReference type="NCBI Taxonomy" id="2172015"/>
    <lineage>
        <taxon>Bacteria</taxon>
        <taxon>Bacillati</taxon>
        <taxon>Actinomycetota</taxon>
        <taxon>Actinomycetes</taxon>
        <taxon>Pseudonocardiales</taxon>
        <taxon>Pseudonocardiaceae</taxon>
        <taxon>Pseudonocardia</taxon>
    </lineage>
</organism>
<evidence type="ECO:0000259" key="1">
    <source>
        <dbReference type="Pfam" id="PF01872"/>
    </source>
</evidence>
<sequence length="188" mass="20615">MRSLIHLVHTSIDGRIQGPNGEFDWPAMGPELSAYSVQLNDRLDTLLYGRRVWEVMAGYWPTADQVSDHPHDKAYAPLWRETEKVVVSRTLDRVDVPRTTLVREDVPGAIAALKERPGKDIVLMGGAALAGSLAAAGLVDEVRVVVHPVVLGGPHAVLAAGDVRLGFDLVDTRVFDGRAVMTTYRTRR</sequence>
<protein>
    <submittedName>
        <fullName evidence="2">Dihydrofolate reductase family protein</fullName>
    </submittedName>
</protein>
<dbReference type="InterPro" id="IPR024072">
    <property type="entry name" value="DHFR-like_dom_sf"/>
</dbReference>
<dbReference type="PANTHER" id="PTHR38011">
    <property type="entry name" value="DIHYDROFOLATE REDUCTASE FAMILY PROTEIN (AFU_ORTHOLOGUE AFUA_8G06820)"/>
    <property type="match status" value="1"/>
</dbReference>
<evidence type="ECO:0000313" key="3">
    <source>
        <dbReference type="Proteomes" id="UP001596119"/>
    </source>
</evidence>
<dbReference type="Proteomes" id="UP001596119">
    <property type="component" value="Unassembled WGS sequence"/>
</dbReference>
<comment type="caution">
    <text evidence="2">The sequence shown here is derived from an EMBL/GenBank/DDBJ whole genome shotgun (WGS) entry which is preliminary data.</text>
</comment>
<dbReference type="EMBL" id="JBHSQK010000036">
    <property type="protein sequence ID" value="MFC5949702.1"/>
    <property type="molecule type" value="Genomic_DNA"/>
</dbReference>
<dbReference type="Pfam" id="PF01872">
    <property type="entry name" value="RibD_C"/>
    <property type="match status" value="1"/>
</dbReference>
<dbReference type="PANTHER" id="PTHR38011:SF11">
    <property type="entry name" value="2,5-DIAMINO-6-RIBOSYLAMINO-4(3H)-PYRIMIDINONE 5'-PHOSPHATE REDUCTASE"/>
    <property type="match status" value="1"/>
</dbReference>
<dbReference type="InterPro" id="IPR002734">
    <property type="entry name" value="RibDG_C"/>
</dbReference>
<feature type="domain" description="Bacterial bifunctional deaminase-reductase C-terminal" evidence="1">
    <location>
        <begin position="5"/>
        <end position="173"/>
    </location>
</feature>
<evidence type="ECO:0000313" key="2">
    <source>
        <dbReference type="EMBL" id="MFC5949702.1"/>
    </source>
</evidence>
<accession>A0ABW1I7X9</accession>
<dbReference type="RefSeq" id="WP_379566834.1">
    <property type="nucleotide sequence ID" value="NZ_JBHSQK010000036.1"/>
</dbReference>
<dbReference type="Gene3D" id="3.40.430.10">
    <property type="entry name" value="Dihydrofolate Reductase, subunit A"/>
    <property type="match status" value="1"/>
</dbReference>
<keyword evidence="3" id="KW-1185">Reference proteome</keyword>
<dbReference type="SUPFAM" id="SSF53597">
    <property type="entry name" value="Dihydrofolate reductase-like"/>
    <property type="match status" value="1"/>
</dbReference>
<reference evidence="3" key="1">
    <citation type="journal article" date="2019" name="Int. J. Syst. Evol. Microbiol.">
        <title>The Global Catalogue of Microorganisms (GCM) 10K type strain sequencing project: providing services to taxonomists for standard genome sequencing and annotation.</title>
        <authorList>
            <consortium name="The Broad Institute Genomics Platform"/>
            <consortium name="The Broad Institute Genome Sequencing Center for Infectious Disease"/>
            <person name="Wu L."/>
            <person name="Ma J."/>
        </authorList>
    </citation>
    <scope>NUCLEOTIDE SEQUENCE [LARGE SCALE GENOMIC DNA]</scope>
    <source>
        <strain evidence="3">CGMCC 4.7397</strain>
    </source>
</reference>
<name>A0ABW1I7X9_9PSEU</name>